<dbReference type="EMBL" id="MU154807">
    <property type="protein sequence ID" value="KAF9487187.1"/>
    <property type="molecule type" value="Genomic_DNA"/>
</dbReference>
<name>A0A9P5ZGU7_PLEER</name>
<sequence length="860" mass="96220">MYLSKMLTMYAYNVNYVPDTLDINTVNTSHPMMTWVIPMGVGSVYGWSPMRGNLFCVNKKSQDYCQNNAIHFGLLPRNNALTLQQWVTCYLLSTMALLSSTPSVFIPSAWITGKLSVFEFWQALARTTDKTEIEPPPDRYEPFMRMMWEWRHLHFLKCSGRMNDPEGPAGTGQGELALKCPACPHPKINLPPDWEKAPPQTSWLYTLFVGIDANFWLKRKDVSSDRADPGLGRGWSYFVEEGKYQDYLKTCKEPVQKSTCNAHKAVNDTDKRDVKGLAVSGLGTIKCIRHDFKHAHSSGDLKKGERYGCAICSHIKHKVPTHWGPSIDTANIHWDNPGHHGMTGVDSIAKTHDSHGQCNVPTFSAPLTPERFGLSREAKGAKIKHGAIIGMMSGMFPSCSGAKPFRTRFSGQLYSRLAQNSTRGNLRYSVMDYLFFSSIANTPHKQLMLAPSSERKVTFLVPKFHLPVYIMACQSSFSFNYTHGVGRTDGEAPEQGWDFLNPAAGQTKEMGPGACHELLEDLMGDRNWKKTVGIDIEKLEADPTADNPFSAGVNKLNRQEGLLLAKGELKLFHEHVTPCVLILTGLDLEEQQRSLAHDTANLGMHATDHQRLMLVQKANIVRNKVNVWIDHQKLYCPSASALCTGESNSPMDPIAAVPTINLWLPSSIGSCATCPKLLQEIEWQLWHAQANDALHDIHANLQIRVACHALVALAPILNKAPQDWSNSICKLQDGDICPISVREMRETEGRQTISWIWLVDGVAATAGQSEVINNSVRLERCKSRAWAMQWSEEVDLLVEEMRCVLLFMDWQASKWEKRTEARGSGDADIQQGASAYAKQQASIRRSLALELCRIWGSVLK</sequence>
<evidence type="ECO:0000313" key="2">
    <source>
        <dbReference type="Proteomes" id="UP000807025"/>
    </source>
</evidence>
<reference evidence="1" key="1">
    <citation type="submission" date="2020-11" db="EMBL/GenBank/DDBJ databases">
        <authorList>
            <consortium name="DOE Joint Genome Institute"/>
            <person name="Ahrendt S."/>
            <person name="Riley R."/>
            <person name="Andreopoulos W."/>
            <person name="Labutti K."/>
            <person name="Pangilinan J."/>
            <person name="Ruiz-Duenas F.J."/>
            <person name="Barrasa J.M."/>
            <person name="Sanchez-Garcia M."/>
            <person name="Camarero S."/>
            <person name="Miyauchi S."/>
            <person name="Serrano A."/>
            <person name="Linde D."/>
            <person name="Babiker R."/>
            <person name="Drula E."/>
            <person name="Ayuso-Fernandez I."/>
            <person name="Pacheco R."/>
            <person name="Padilla G."/>
            <person name="Ferreira P."/>
            <person name="Barriuso J."/>
            <person name="Kellner H."/>
            <person name="Castanera R."/>
            <person name="Alfaro M."/>
            <person name="Ramirez L."/>
            <person name="Pisabarro A.G."/>
            <person name="Kuo A."/>
            <person name="Tritt A."/>
            <person name="Lipzen A."/>
            <person name="He G."/>
            <person name="Yan M."/>
            <person name="Ng V."/>
            <person name="Cullen D."/>
            <person name="Martin F."/>
            <person name="Rosso M.-N."/>
            <person name="Henrissat B."/>
            <person name="Hibbett D."/>
            <person name="Martinez A.T."/>
            <person name="Grigoriev I.V."/>
        </authorList>
    </citation>
    <scope>NUCLEOTIDE SEQUENCE</scope>
    <source>
        <strain evidence="1">ATCC 90797</strain>
    </source>
</reference>
<dbReference type="AlphaFoldDB" id="A0A9P5ZGU7"/>
<comment type="caution">
    <text evidence="1">The sequence shown here is derived from an EMBL/GenBank/DDBJ whole genome shotgun (WGS) entry which is preliminary data.</text>
</comment>
<dbReference type="Proteomes" id="UP000807025">
    <property type="component" value="Unassembled WGS sequence"/>
</dbReference>
<gene>
    <name evidence="1" type="ORF">BDN71DRAFT_1437038</name>
</gene>
<evidence type="ECO:0000313" key="1">
    <source>
        <dbReference type="EMBL" id="KAF9487187.1"/>
    </source>
</evidence>
<dbReference type="InterPro" id="IPR040521">
    <property type="entry name" value="KDZ"/>
</dbReference>
<accession>A0A9P5ZGU7</accession>
<keyword evidence="2" id="KW-1185">Reference proteome</keyword>
<proteinExistence type="predicted"/>
<evidence type="ECO:0008006" key="3">
    <source>
        <dbReference type="Google" id="ProtNLM"/>
    </source>
</evidence>
<organism evidence="1 2">
    <name type="scientific">Pleurotus eryngii</name>
    <name type="common">Boletus of the steppes</name>
    <dbReference type="NCBI Taxonomy" id="5323"/>
    <lineage>
        <taxon>Eukaryota</taxon>
        <taxon>Fungi</taxon>
        <taxon>Dikarya</taxon>
        <taxon>Basidiomycota</taxon>
        <taxon>Agaricomycotina</taxon>
        <taxon>Agaricomycetes</taxon>
        <taxon>Agaricomycetidae</taxon>
        <taxon>Agaricales</taxon>
        <taxon>Pleurotineae</taxon>
        <taxon>Pleurotaceae</taxon>
        <taxon>Pleurotus</taxon>
    </lineage>
</organism>
<dbReference type="OrthoDB" id="3261436at2759"/>
<protein>
    <recommendedName>
        <fullName evidence="3">CxC2-like cysteine cluster KDZ transposase-associated domain-containing protein</fullName>
    </recommendedName>
</protein>
<dbReference type="Pfam" id="PF18758">
    <property type="entry name" value="KDZ"/>
    <property type="match status" value="2"/>
</dbReference>